<keyword evidence="7" id="KW-0418">Kinase</keyword>
<dbReference type="PROSITE" id="PS50294">
    <property type="entry name" value="WD_REPEATS_REGION"/>
    <property type="match status" value="5"/>
</dbReference>
<dbReference type="InterPro" id="IPR050505">
    <property type="entry name" value="WDR55/POC1"/>
</dbReference>
<keyword evidence="15" id="KW-1185">Reference proteome</keyword>
<feature type="binding site" evidence="10">
    <location>
        <position position="74"/>
    </location>
    <ligand>
        <name>ATP</name>
        <dbReference type="ChEBI" id="CHEBI:30616"/>
    </ligand>
</feature>
<dbReference type="SMART" id="SM00320">
    <property type="entry name" value="WD40"/>
    <property type="match status" value="7"/>
</dbReference>
<dbReference type="InterPro" id="IPR036322">
    <property type="entry name" value="WD40_repeat_dom_sf"/>
</dbReference>
<gene>
    <name evidence="14" type="ORF">PX52LOC_03012</name>
</gene>
<keyword evidence="4" id="KW-0808">Transferase</keyword>
<accession>A0A5C1ACY4</accession>
<feature type="repeat" description="WD" evidence="9">
    <location>
        <begin position="707"/>
        <end position="741"/>
    </location>
</feature>
<dbReference type="KEGG" id="lrs:PX52LOC_03012"/>
<evidence type="ECO:0000256" key="1">
    <source>
        <dbReference type="ARBA" id="ARBA00012513"/>
    </source>
</evidence>
<evidence type="ECO:0000256" key="6">
    <source>
        <dbReference type="ARBA" id="ARBA00022741"/>
    </source>
</evidence>
<dbReference type="Proteomes" id="UP000324974">
    <property type="component" value="Chromosome"/>
</dbReference>
<dbReference type="OrthoDB" id="500858at2"/>
<dbReference type="SMART" id="SM00220">
    <property type="entry name" value="S_TKc"/>
    <property type="match status" value="1"/>
</dbReference>
<dbReference type="InterPro" id="IPR011009">
    <property type="entry name" value="Kinase-like_dom_sf"/>
</dbReference>
<dbReference type="GO" id="GO:0004674">
    <property type="term" value="F:protein serine/threonine kinase activity"/>
    <property type="evidence" value="ECO:0007669"/>
    <property type="project" value="UniProtKB-KW"/>
</dbReference>
<evidence type="ECO:0000313" key="15">
    <source>
        <dbReference type="Proteomes" id="UP000324974"/>
    </source>
</evidence>
<keyword evidence="12" id="KW-1133">Transmembrane helix</keyword>
<evidence type="ECO:0000256" key="4">
    <source>
        <dbReference type="ARBA" id="ARBA00022679"/>
    </source>
</evidence>
<feature type="region of interest" description="Disordered" evidence="11">
    <location>
        <begin position="363"/>
        <end position="433"/>
    </location>
</feature>
<evidence type="ECO:0000313" key="14">
    <source>
        <dbReference type="EMBL" id="QEL16073.1"/>
    </source>
</evidence>
<keyword evidence="5" id="KW-0677">Repeat</keyword>
<feature type="domain" description="Protein kinase" evidence="13">
    <location>
        <begin position="45"/>
        <end position="307"/>
    </location>
</feature>
<evidence type="ECO:0000256" key="10">
    <source>
        <dbReference type="PROSITE-ProRule" id="PRU10141"/>
    </source>
</evidence>
<dbReference type="PROSITE" id="PS50082">
    <property type="entry name" value="WD_REPEATS_2"/>
    <property type="match status" value="6"/>
</dbReference>
<dbReference type="PROSITE" id="PS00108">
    <property type="entry name" value="PROTEIN_KINASE_ST"/>
    <property type="match status" value="1"/>
</dbReference>
<proteinExistence type="predicted"/>
<feature type="repeat" description="WD" evidence="9">
    <location>
        <begin position="665"/>
        <end position="706"/>
    </location>
</feature>
<dbReference type="EC" id="2.7.11.1" evidence="1"/>
<keyword evidence="2" id="KW-0723">Serine/threonine-protein kinase</keyword>
<dbReference type="Pfam" id="PF00069">
    <property type="entry name" value="Pkinase"/>
    <property type="match status" value="1"/>
</dbReference>
<sequence length="741" mass="79256">MAEDKKVVPQAQDLETAASSESLADAKSQAFLPSTEVNLPAIPGYELLEKIGQGGMGVVYKARHLQLGRFVAIKLIPNADQVPRVLVERFFNEARVTALISHPNLVELFEVAPAGSTIYYSMELLPKGSLSDWLRRSAAVDLPRMLPILKKIVSAVAVVHAHGVTHRDLKPANILFSEFDEPKVTDFGLAKSPDSELTGTHAVMGTVHYMSPEQAQGHAKQIGPPSDVWSLGVILYECLTGKRPFAADSSFAVMTRIVQDDPTPPRELNAALPPDLAAVIAKCLRKKAAERYPSAVELSAALQLVWLDGPEAETLTHVPARRTPVPSARTAKNSRVRIAVAVLVVAVLAVGGVFLYPLVRTGEQSASTPNSPVATAAADPTPKANPSAQLLDDIKKDAERTKQERDRISKDLQDLIFRDPGDGKNAAKNPKTPIKPAADYWTAFTQTKQTTLTGHAAKVTFAMFSPDGTRVVTASEDKTVKVWDAATGAEVLTLKGHTFGVFTAAFSPDGTRIVTAGHDATGRIWDAKTGAELLSLKTPHSYGSFYSALYSADGKQIVAAVTSDYSAAVWDATTGQEVRDFKGHGRAVGFAAFNPDGSRVVTASDDATAKVWDAKTGTEMFTFKGHTDWVKTAMFSPDGTRIVSASWDRTAKVWDAKTGAEMLTLKAGEGIVHSAAYSADGSRIVTAGGDYLGRVWDATTGKQVLTLEGHGRTVFSAAFSPDGSRIVTAGDDGTARIWTAK</sequence>
<dbReference type="EMBL" id="CP042425">
    <property type="protein sequence ID" value="QEL16073.1"/>
    <property type="molecule type" value="Genomic_DNA"/>
</dbReference>
<dbReference type="SUPFAM" id="SSF50978">
    <property type="entry name" value="WD40 repeat-like"/>
    <property type="match status" value="1"/>
</dbReference>
<dbReference type="RefSeq" id="WP_149110837.1">
    <property type="nucleotide sequence ID" value="NZ_CP042425.1"/>
</dbReference>
<keyword evidence="6 10" id="KW-0547">Nucleotide-binding</keyword>
<feature type="repeat" description="WD" evidence="9">
    <location>
        <begin position="452"/>
        <end position="493"/>
    </location>
</feature>
<dbReference type="PANTHER" id="PTHR44019">
    <property type="entry name" value="WD REPEAT-CONTAINING PROTEIN 55"/>
    <property type="match status" value="1"/>
</dbReference>
<dbReference type="InterPro" id="IPR017441">
    <property type="entry name" value="Protein_kinase_ATP_BS"/>
</dbReference>
<reference evidence="15" key="1">
    <citation type="submission" date="2019-08" db="EMBL/GenBank/DDBJ databases">
        <title>Limnoglobus roseus gen. nov., sp. nov., a novel freshwater planctomycete with a giant genome from the family Gemmataceae.</title>
        <authorList>
            <person name="Kulichevskaya I.S."/>
            <person name="Naumoff D.G."/>
            <person name="Miroshnikov K."/>
            <person name="Ivanova A."/>
            <person name="Philippov D.A."/>
            <person name="Hakobyan A."/>
            <person name="Rijpstra I.C."/>
            <person name="Sinninghe Damste J.S."/>
            <person name="Liesack W."/>
            <person name="Dedysh S.N."/>
        </authorList>
    </citation>
    <scope>NUCLEOTIDE SEQUENCE [LARGE SCALE GENOMIC DNA]</scope>
    <source>
        <strain evidence="15">PX52</strain>
    </source>
</reference>
<feature type="repeat" description="WD" evidence="9">
    <location>
        <begin position="623"/>
        <end position="664"/>
    </location>
</feature>
<dbReference type="PROSITE" id="PS00678">
    <property type="entry name" value="WD_REPEATS_1"/>
    <property type="match status" value="3"/>
</dbReference>
<dbReference type="InterPro" id="IPR020472">
    <property type="entry name" value="WD40_PAC1"/>
</dbReference>
<dbReference type="AlphaFoldDB" id="A0A5C1ACY4"/>
<dbReference type="PRINTS" id="PR00320">
    <property type="entry name" value="GPROTEINBRPT"/>
</dbReference>
<dbReference type="CDD" id="cd14014">
    <property type="entry name" value="STKc_PknB_like"/>
    <property type="match status" value="1"/>
</dbReference>
<evidence type="ECO:0000256" key="9">
    <source>
        <dbReference type="PROSITE-ProRule" id="PRU00221"/>
    </source>
</evidence>
<dbReference type="GO" id="GO:0005524">
    <property type="term" value="F:ATP binding"/>
    <property type="evidence" value="ECO:0007669"/>
    <property type="project" value="UniProtKB-UniRule"/>
</dbReference>
<evidence type="ECO:0000256" key="8">
    <source>
        <dbReference type="ARBA" id="ARBA00022840"/>
    </source>
</evidence>
<dbReference type="FunFam" id="1.10.510.10:FF:000021">
    <property type="entry name" value="Serine/threonine protein kinase"/>
    <property type="match status" value="1"/>
</dbReference>
<feature type="repeat" description="WD" evidence="9">
    <location>
        <begin position="494"/>
        <end position="535"/>
    </location>
</feature>
<evidence type="ECO:0000256" key="12">
    <source>
        <dbReference type="SAM" id="Phobius"/>
    </source>
</evidence>
<feature type="compositionally biased region" description="Basic and acidic residues" evidence="11">
    <location>
        <begin position="392"/>
        <end position="422"/>
    </location>
</feature>
<evidence type="ECO:0000256" key="11">
    <source>
        <dbReference type="SAM" id="MobiDB-lite"/>
    </source>
</evidence>
<dbReference type="PANTHER" id="PTHR44019:SF8">
    <property type="entry name" value="POC1 CENTRIOLAR PROTEIN HOMOLOG"/>
    <property type="match status" value="1"/>
</dbReference>
<dbReference type="InterPro" id="IPR019775">
    <property type="entry name" value="WD40_repeat_CS"/>
</dbReference>
<dbReference type="Gene3D" id="1.10.510.10">
    <property type="entry name" value="Transferase(Phosphotransferase) domain 1"/>
    <property type="match status" value="1"/>
</dbReference>
<dbReference type="InterPro" id="IPR008271">
    <property type="entry name" value="Ser/Thr_kinase_AS"/>
</dbReference>
<organism evidence="14 15">
    <name type="scientific">Limnoglobus roseus</name>
    <dbReference type="NCBI Taxonomy" id="2598579"/>
    <lineage>
        <taxon>Bacteria</taxon>
        <taxon>Pseudomonadati</taxon>
        <taxon>Planctomycetota</taxon>
        <taxon>Planctomycetia</taxon>
        <taxon>Gemmatales</taxon>
        <taxon>Gemmataceae</taxon>
        <taxon>Limnoglobus</taxon>
    </lineage>
</organism>
<keyword evidence="12" id="KW-0812">Transmembrane</keyword>
<dbReference type="Gene3D" id="2.130.10.10">
    <property type="entry name" value="YVTN repeat-like/Quinoprotein amine dehydrogenase"/>
    <property type="match status" value="3"/>
</dbReference>
<evidence type="ECO:0000256" key="5">
    <source>
        <dbReference type="ARBA" id="ARBA00022737"/>
    </source>
</evidence>
<dbReference type="InterPro" id="IPR015943">
    <property type="entry name" value="WD40/YVTN_repeat-like_dom_sf"/>
</dbReference>
<keyword evidence="8 10" id="KW-0067">ATP-binding</keyword>
<feature type="transmembrane region" description="Helical" evidence="12">
    <location>
        <begin position="338"/>
        <end position="359"/>
    </location>
</feature>
<feature type="repeat" description="WD" evidence="9">
    <location>
        <begin position="581"/>
        <end position="622"/>
    </location>
</feature>
<protein>
    <recommendedName>
        <fullName evidence="1">non-specific serine/threonine protein kinase</fullName>
        <ecNumber evidence="1">2.7.11.1</ecNumber>
    </recommendedName>
</protein>
<dbReference type="Pfam" id="PF00400">
    <property type="entry name" value="WD40"/>
    <property type="match status" value="6"/>
</dbReference>
<dbReference type="PROSITE" id="PS50011">
    <property type="entry name" value="PROTEIN_KINASE_DOM"/>
    <property type="match status" value="1"/>
</dbReference>
<name>A0A5C1ACY4_9BACT</name>
<evidence type="ECO:0000256" key="3">
    <source>
        <dbReference type="ARBA" id="ARBA00022574"/>
    </source>
</evidence>
<dbReference type="PROSITE" id="PS00107">
    <property type="entry name" value="PROTEIN_KINASE_ATP"/>
    <property type="match status" value="1"/>
</dbReference>
<keyword evidence="3 9" id="KW-0853">WD repeat</keyword>
<dbReference type="InterPro" id="IPR001680">
    <property type="entry name" value="WD40_rpt"/>
</dbReference>
<feature type="compositionally biased region" description="Polar residues" evidence="11">
    <location>
        <begin position="363"/>
        <end position="373"/>
    </location>
</feature>
<evidence type="ECO:0000256" key="2">
    <source>
        <dbReference type="ARBA" id="ARBA00022527"/>
    </source>
</evidence>
<dbReference type="CDD" id="cd00200">
    <property type="entry name" value="WD40"/>
    <property type="match status" value="1"/>
</dbReference>
<evidence type="ECO:0000259" key="13">
    <source>
        <dbReference type="PROSITE" id="PS50011"/>
    </source>
</evidence>
<keyword evidence="12" id="KW-0472">Membrane</keyword>
<dbReference type="InterPro" id="IPR000719">
    <property type="entry name" value="Prot_kinase_dom"/>
</dbReference>
<evidence type="ECO:0000256" key="7">
    <source>
        <dbReference type="ARBA" id="ARBA00022777"/>
    </source>
</evidence>
<dbReference type="SUPFAM" id="SSF56112">
    <property type="entry name" value="Protein kinase-like (PK-like)"/>
    <property type="match status" value="1"/>
</dbReference>